<keyword evidence="3" id="KW-1185">Reference proteome</keyword>
<feature type="region of interest" description="Disordered" evidence="1">
    <location>
        <begin position="180"/>
        <end position="210"/>
    </location>
</feature>
<reference evidence="3" key="2">
    <citation type="submission" date="2013-12" db="EMBL/GenBank/DDBJ databases">
        <authorList>
            <person name="Yu Y."/>
            <person name="Lee S."/>
            <person name="de Baynast K."/>
            <person name="Wissotski M."/>
            <person name="Liu L."/>
            <person name="Talag J."/>
            <person name="Goicoechea J."/>
            <person name="Angelova A."/>
            <person name="Jetty R."/>
            <person name="Kudrna D."/>
            <person name="Golser W."/>
            <person name="Rivera L."/>
            <person name="Zhang J."/>
            <person name="Wing R."/>
        </authorList>
    </citation>
    <scope>NUCLEOTIDE SEQUENCE</scope>
</reference>
<dbReference type="Proteomes" id="UP000032180">
    <property type="component" value="Chromosome 5"/>
</dbReference>
<proteinExistence type="predicted"/>
<feature type="compositionally biased region" description="Polar residues" evidence="1">
    <location>
        <begin position="192"/>
        <end position="203"/>
    </location>
</feature>
<reference evidence="2 3" key="1">
    <citation type="submission" date="2012-08" db="EMBL/GenBank/DDBJ databases">
        <title>Oryza genome evolution.</title>
        <authorList>
            <person name="Wing R.A."/>
        </authorList>
    </citation>
    <scope>NUCLEOTIDE SEQUENCE</scope>
</reference>
<evidence type="ECO:0000256" key="1">
    <source>
        <dbReference type="SAM" id="MobiDB-lite"/>
    </source>
</evidence>
<dbReference type="PANTHER" id="PTHR33018:SF34">
    <property type="entry name" value="OS02G0472350 PROTEIN"/>
    <property type="match status" value="1"/>
</dbReference>
<dbReference type="PANTHER" id="PTHR33018">
    <property type="entry name" value="OS10G0338966 PROTEIN-RELATED"/>
    <property type="match status" value="1"/>
</dbReference>
<dbReference type="HOGENOM" id="CLU_837743_0_0_1"/>
<organism evidence="2 3">
    <name type="scientific">Leersia perrieri</name>
    <dbReference type="NCBI Taxonomy" id="77586"/>
    <lineage>
        <taxon>Eukaryota</taxon>
        <taxon>Viridiplantae</taxon>
        <taxon>Streptophyta</taxon>
        <taxon>Embryophyta</taxon>
        <taxon>Tracheophyta</taxon>
        <taxon>Spermatophyta</taxon>
        <taxon>Magnoliopsida</taxon>
        <taxon>Liliopsida</taxon>
        <taxon>Poales</taxon>
        <taxon>Poaceae</taxon>
        <taxon>BOP clade</taxon>
        <taxon>Oryzoideae</taxon>
        <taxon>Oryzeae</taxon>
        <taxon>Oryzinae</taxon>
        <taxon>Leersia</taxon>
    </lineage>
</organism>
<reference evidence="2" key="3">
    <citation type="submission" date="2015-04" db="UniProtKB">
        <authorList>
            <consortium name="EnsemblPlants"/>
        </authorList>
    </citation>
    <scope>IDENTIFICATION</scope>
</reference>
<evidence type="ECO:0000313" key="2">
    <source>
        <dbReference type="EnsemblPlants" id="LPERR05G13230.1"/>
    </source>
</evidence>
<name>A0A0D9WGK0_9ORYZ</name>
<protein>
    <submittedName>
        <fullName evidence="2">Uncharacterized protein</fullName>
    </submittedName>
</protein>
<accession>A0A0D9WGK0</accession>
<evidence type="ECO:0000313" key="3">
    <source>
        <dbReference type="Proteomes" id="UP000032180"/>
    </source>
</evidence>
<dbReference type="EnsemblPlants" id="LPERR05G13230.1">
    <property type="protein sequence ID" value="LPERR05G13230.1"/>
    <property type="gene ID" value="LPERR05G13230"/>
</dbReference>
<dbReference type="Gramene" id="LPERR05G13230.1">
    <property type="protein sequence ID" value="LPERR05G13230.1"/>
    <property type="gene ID" value="LPERR05G13230"/>
</dbReference>
<sequence>MTAGGVAVHPLYGMTTADLKNLAYRDEPFILAKDVTQVFYFKDMCTRQKRGRNDKSVGEPKRHIILSGKRSIVGIDDKLDMSEDYEMNYEIPPFAVNIDPCVRLNSEGAPWLRRDHNQGTYKDELTYALETPQHPGRTRGVGVVPWKVGFPAHADTYRSRKRKKDEETDQLRIGVGLEVGHRDPESEPTVDVSPTQHRSNVASTEVPEDEDVLRRYPVDDITEATPCELHTPAKNLTILVANGIQREGTNLCAFYVVESIMSRGQRTYSALSDLKYRRVRVAEEDKHKTIQEALACFLNDEVLDPKGEHYYDGRLEPASIDYNIDLDDPNFD</sequence>
<dbReference type="AlphaFoldDB" id="A0A0D9WGK0"/>